<evidence type="ECO:0000313" key="2">
    <source>
        <dbReference type="EMBL" id="BAV60983.1"/>
    </source>
</evidence>
<dbReference type="AlphaFoldDB" id="A0A1E1ERV7"/>
<proteinExistence type="predicted"/>
<protein>
    <submittedName>
        <fullName evidence="2">Uncharacterized protein</fullName>
    </submittedName>
</protein>
<feature type="region of interest" description="Disordered" evidence="1">
    <location>
        <begin position="1"/>
        <end position="25"/>
    </location>
</feature>
<reference evidence="2" key="1">
    <citation type="submission" date="2016-06" db="EMBL/GenBank/DDBJ databases">
        <title>An expressed, endogenous Nodavirus-like element captured by a retrotransposon in a nematode genome.</title>
        <authorList>
            <person name="Cotton J."/>
            <person name="Steinbiss S."/>
            <person name="Yokoi T."/>
            <person name="Tsai I."/>
            <person name="Kikuchi T."/>
        </authorList>
    </citation>
    <scope>NUCLEOTIDE SEQUENCE</scope>
    <source>
        <strain evidence="2">Ka4C1</strain>
    </source>
</reference>
<evidence type="ECO:0000256" key="1">
    <source>
        <dbReference type="SAM" id="MobiDB-lite"/>
    </source>
</evidence>
<feature type="compositionally biased region" description="Polar residues" evidence="1">
    <location>
        <begin position="1"/>
        <end position="18"/>
    </location>
</feature>
<name>A0A1E1ERV7_BURXY</name>
<sequence>MSQNRDSNESPRATTKNNLIKDPLDCRRKPLSSTILIVPTTDDGVAFVRNQRIPHALVVVWQAPINYDSLCRNEPTIFGRFHVHMANPHKK</sequence>
<gene>
    <name evidence="2" type="ORF">BUX.s01281.242</name>
</gene>
<dbReference type="EMBL" id="LC158686">
    <property type="protein sequence ID" value="BAV60983.1"/>
    <property type="molecule type" value="Genomic_DNA"/>
</dbReference>
<accession>A0A1E1ERV7</accession>
<organism evidence="2">
    <name type="scientific">Bursaphelenchus xylophilus</name>
    <name type="common">Pinewood nematode worm</name>
    <name type="synonym">Aphelenchoides xylophilus</name>
    <dbReference type="NCBI Taxonomy" id="6326"/>
    <lineage>
        <taxon>Eukaryota</taxon>
        <taxon>Metazoa</taxon>
        <taxon>Ecdysozoa</taxon>
        <taxon>Nematoda</taxon>
        <taxon>Chromadorea</taxon>
        <taxon>Rhabditida</taxon>
        <taxon>Tylenchina</taxon>
        <taxon>Tylenchomorpha</taxon>
        <taxon>Aphelenchoidea</taxon>
        <taxon>Aphelenchoididae</taxon>
        <taxon>Bursaphelenchus</taxon>
    </lineage>
</organism>